<protein>
    <submittedName>
        <fullName evidence="1">Uncharacterized protein</fullName>
    </submittedName>
</protein>
<dbReference type="RefSeq" id="YP_001950002.1">
    <property type="nucleotide sequence ID" value="NC_010811.2"/>
</dbReference>
<accession>B2ZXY5</accession>
<sequence length="110" mass="11782">MISISAALLRLASTEVQAGSPSAAINAMEYVEQTVRKAGLAVQDIDHRDTTHIAMTISGQFVPVLNALTKAGFVPDRTQKKGSFYKRQGMGTIRVTAGVSFRETIVICLG</sequence>
<dbReference type="GeneID" id="6369837"/>
<dbReference type="EMBL" id="AB366653">
    <property type="protein sequence ID" value="BAG41572.1"/>
    <property type="molecule type" value="Genomic_DNA"/>
</dbReference>
<organism evidence="1 2">
    <name type="scientific">Ralstonia phage phiRSL1</name>
    <dbReference type="NCBI Taxonomy" id="1980924"/>
    <lineage>
        <taxon>Viruses</taxon>
        <taxon>Duplodnaviria</taxon>
        <taxon>Heunggongvirae</taxon>
        <taxon>Uroviricota</taxon>
        <taxon>Caudoviricetes</taxon>
        <taxon>Mieseafarmvirus</taxon>
        <taxon>Mieseafarmvirus RSL1</taxon>
    </lineage>
</organism>
<evidence type="ECO:0000313" key="2">
    <source>
        <dbReference type="Proteomes" id="UP000001034"/>
    </source>
</evidence>
<reference evidence="1 2" key="1">
    <citation type="journal article" date="2010" name="Virology">
        <title>A jumbo phage infecting the phytopathogen Ralstonia solanacearum defines a new lineage of the Myoviridae family.</title>
        <authorList>
            <person name="Yamada T."/>
            <person name="Satoh S."/>
            <person name="Ishikawa H."/>
            <person name="Fujiwara A."/>
            <person name="Kawasaki T."/>
            <person name="Fujie M."/>
            <person name="Ogata H."/>
        </authorList>
    </citation>
    <scope>NUCLEOTIDE SEQUENCE [LARGE SCALE GENOMIC DNA]</scope>
</reference>
<keyword evidence="2" id="KW-1185">Reference proteome</keyword>
<proteinExistence type="predicted"/>
<evidence type="ECO:0000313" key="1">
    <source>
        <dbReference type="EMBL" id="BAG41572.1"/>
    </source>
</evidence>
<dbReference type="KEGG" id="vg:6369837"/>
<dbReference type="Proteomes" id="UP000001034">
    <property type="component" value="Segment"/>
</dbReference>
<name>B2ZXY5_9CAUD</name>